<sequence length="259" mass="27656">MAMKDGQENTARTGFVVISDHESRGSAGEGPLYVMITGEAPAGTSVVPGSADEVSADGETEDEEPTPGLETELSAMVEFITAQHPEMTPHPVVLYLDDDGDYEAVQSALLDAIDAFGLKLVMVGRPIRGSIWQPFIAIFKRQTAAERLEQAGDALTAGAKARWYGEPMSQITKAQGEAIAGLLNSLQNTQNALLTFSNILLVKIDGVPIVRELTPEQVEHLQKNPRLYGDPRLALGVLDDGPSQVKTVGSSKDPHAVVP</sequence>
<feature type="compositionally biased region" description="Acidic residues" evidence="1">
    <location>
        <begin position="54"/>
        <end position="65"/>
    </location>
</feature>
<evidence type="ECO:0000256" key="1">
    <source>
        <dbReference type="SAM" id="MobiDB-lite"/>
    </source>
</evidence>
<protein>
    <submittedName>
        <fullName evidence="2">Uncharacterized protein</fullName>
    </submittedName>
</protein>
<accession>A0A8J3UKL8</accession>
<comment type="caution">
    <text evidence="2">The sequence shown here is derived from an EMBL/GenBank/DDBJ whole genome shotgun (WGS) entry which is preliminary data.</text>
</comment>
<organism evidence="2 3">
    <name type="scientific">Planotetraspora silvatica</name>
    <dbReference type="NCBI Taxonomy" id="234614"/>
    <lineage>
        <taxon>Bacteria</taxon>
        <taxon>Bacillati</taxon>
        <taxon>Actinomycetota</taxon>
        <taxon>Actinomycetes</taxon>
        <taxon>Streptosporangiales</taxon>
        <taxon>Streptosporangiaceae</taxon>
        <taxon>Planotetraspora</taxon>
    </lineage>
</organism>
<dbReference type="Proteomes" id="UP000644610">
    <property type="component" value="Unassembled WGS sequence"/>
</dbReference>
<dbReference type="EMBL" id="BOOQ01000019">
    <property type="protein sequence ID" value="GII46697.1"/>
    <property type="molecule type" value="Genomic_DNA"/>
</dbReference>
<proteinExistence type="predicted"/>
<dbReference type="AlphaFoldDB" id="A0A8J3UKL8"/>
<gene>
    <name evidence="2" type="ORF">Psi02_31210</name>
</gene>
<name>A0A8J3UKL8_9ACTN</name>
<evidence type="ECO:0000313" key="2">
    <source>
        <dbReference type="EMBL" id="GII46697.1"/>
    </source>
</evidence>
<reference evidence="2" key="1">
    <citation type="submission" date="2021-01" db="EMBL/GenBank/DDBJ databases">
        <title>Whole genome shotgun sequence of Planotetraspora silvatica NBRC 100141.</title>
        <authorList>
            <person name="Komaki H."/>
            <person name="Tamura T."/>
        </authorList>
    </citation>
    <scope>NUCLEOTIDE SEQUENCE</scope>
    <source>
        <strain evidence="2">NBRC 100141</strain>
    </source>
</reference>
<feature type="region of interest" description="Disordered" evidence="1">
    <location>
        <begin position="43"/>
        <end position="68"/>
    </location>
</feature>
<evidence type="ECO:0000313" key="3">
    <source>
        <dbReference type="Proteomes" id="UP000644610"/>
    </source>
</evidence>
<keyword evidence="3" id="KW-1185">Reference proteome</keyword>